<dbReference type="Proteomes" id="UP001519460">
    <property type="component" value="Unassembled WGS sequence"/>
</dbReference>
<keyword evidence="1" id="KW-0732">Signal</keyword>
<dbReference type="EMBL" id="JACVVK020000014">
    <property type="protein sequence ID" value="KAK7504677.1"/>
    <property type="molecule type" value="Genomic_DNA"/>
</dbReference>
<organism evidence="2 3">
    <name type="scientific">Batillaria attramentaria</name>
    <dbReference type="NCBI Taxonomy" id="370345"/>
    <lineage>
        <taxon>Eukaryota</taxon>
        <taxon>Metazoa</taxon>
        <taxon>Spiralia</taxon>
        <taxon>Lophotrochozoa</taxon>
        <taxon>Mollusca</taxon>
        <taxon>Gastropoda</taxon>
        <taxon>Caenogastropoda</taxon>
        <taxon>Sorbeoconcha</taxon>
        <taxon>Cerithioidea</taxon>
        <taxon>Batillariidae</taxon>
        <taxon>Batillaria</taxon>
    </lineage>
</organism>
<feature type="signal peptide" evidence="1">
    <location>
        <begin position="1"/>
        <end position="18"/>
    </location>
</feature>
<sequence>MKVLIALLLCGLVASATAFYGIPFSTITVQKHIYPAFGGFYSPFGLNYGFGKLGLYGGSPFFGKYLG</sequence>
<comment type="caution">
    <text evidence="2">The sequence shown here is derived from an EMBL/GenBank/DDBJ whole genome shotgun (WGS) entry which is preliminary data.</text>
</comment>
<name>A0ABD0LYU0_9CAEN</name>
<evidence type="ECO:0000256" key="1">
    <source>
        <dbReference type="SAM" id="SignalP"/>
    </source>
</evidence>
<protein>
    <submittedName>
        <fullName evidence="2">Uncharacterized protein</fullName>
    </submittedName>
</protein>
<feature type="chain" id="PRO_5044893472" evidence="1">
    <location>
        <begin position="19"/>
        <end position="67"/>
    </location>
</feature>
<evidence type="ECO:0000313" key="3">
    <source>
        <dbReference type="Proteomes" id="UP001519460"/>
    </source>
</evidence>
<evidence type="ECO:0000313" key="2">
    <source>
        <dbReference type="EMBL" id="KAK7504677.1"/>
    </source>
</evidence>
<gene>
    <name evidence="2" type="ORF">BaRGS_00004163</name>
</gene>
<proteinExistence type="predicted"/>
<dbReference type="AlphaFoldDB" id="A0ABD0LYU0"/>
<reference evidence="2 3" key="1">
    <citation type="journal article" date="2023" name="Sci. Data">
        <title>Genome assembly of the Korean intertidal mud-creeper Batillaria attramentaria.</title>
        <authorList>
            <person name="Patra A.K."/>
            <person name="Ho P.T."/>
            <person name="Jun S."/>
            <person name="Lee S.J."/>
            <person name="Kim Y."/>
            <person name="Won Y.J."/>
        </authorList>
    </citation>
    <scope>NUCLEOTIDE SEQUENCE [LARGE SCALE GENOMIC DNA]</scope>
    <source>
        <strain evidence="2">Wonlab-2016</strain>
    </source>
</reference>
<keyword evidence="3" id="KW-1185">Reference proteome</keyword>
<accession>A0ABD0LYU0</accession>